<dbReference type="PANTHER" id="PTHR42736">
    <property type="entry name" value="PROTEIN-GLUTAMINE GAMMA-GLUTAMYLTRANSFERASE"/>
    <property type="match status" value="1"/>
</dbReference>
<feature type="domain" description="Transglutaminase-like" evidence="2">
    <location>
        <begin position="416"/>
        <end position="487"/>
    </location>
</feature>
<dbReference type="InterPro" id="IPR052901">
    <property type="entry name" value="Bact_TGase-like"/>
</dbReference>
<evidence type="ECO:0000313" key="3">
    <source>
        <dbReference type="EMBL" id="PXX40263.1"/>
    </source>
</evidence>
<dbReference type="Pfam" id="PF11992">
    <property type="entry name" value="TgpA_N"/>
    <property type="match status" value="1"/>
</dbReference>
<keyword evidence="1" id="KW-0812">Transmembrane</keyword>
<accession>A0A318IZA6</accession>
<organism evidence="3 4">
    <name type="scientific">Undibacterium pigrum</name>
    <dbReference type="NCBI Taxonomy" id="401470"/>
    <lineage>
        <taxon>Bacteria</taxon>
        <taxon>Pseudomonadati</taxon>
        <taxon>Pseudomonadota</taxon>
        <taxon>Betaproteobacteria</taxon>
        <taxon>Burkholderiales</taxon>
        <taxon>Oxalobacteraceae</taxon>
        <taxon>Undibacterium</taxon>
    </lineage>
</organism>
<evidence type="ECO:0000259" key="2">
    <source>
        <dbReference type="SMART" id="SM00460"/>
    </source>
</evidence>
<feature type="transmembrane region" description="Helical" evidence="1">
    <location>
        <begin position="134"/>
        <end position="155"/>
    </location>
</feature>
<dbReference type="AlphaFoldDB" id="A0A318IZA6"/>
<dbReference type="RefSeq" id="WP_110257003.1">
    <property type="nucleotide sequence ID" value="NZ_QJKB01000008.1"/>
</dbReference>
<gene>
    <name evidence="3" type="ORF">DFR42_10897</name>
</gene>
<name>A0A318IZA6_9BURK</name>
<evidence type="ECO:0000313" key="4">
    <source>
        <dbReference type="Proteomes" id="UP000247792"/>
    </source>
</evidence>
<feature type="transmembrane region" description="Helical" evidence="1">
    <location>
        <begin position="167"/>
        <end position="186"/>
    </location>
</feature>
<dbReference type="InterPro" id="IPR038765">
    <property type="entry name" value="Papain-like_cys_pep_sf"/>
</dbReference>
<sequence length="670" mass="75572">MKTPLFRTILSRDKSDTLLLIFACAFVLLPHADHVTWWVNACCALLLTWRGWLTLSGRRLPPAKLLLPVAFLMMACVYLTYRTFLGREAGVTMLVLLLTCKLLEMHAKRDLFVVIFLGFFILLTSFFYQQTILAALLTMTGLCLLLTAQLSFHYTGVVPPLKQRLKFGATILGLAIPLTVIAFVLFPRIQGPLWGLPGDAQSARSGLSNSMSPGNISELAQSEEIAFRVKFDQAVPPKALLYWRGIVMDKFDGRNWSHEDRRSLYKKDGEPSWINYAGKPIRQEITLEANGQNWLFALDMPAGKAEIEGSAEANIVTNRQMETRREQSTQERIKYTISSYPRYQLEADSNREKQIHALYLPVGYNPRTAAFAASLRQQYHDDMQLISAVLKYFNSQGYTYTLDAPLLGKNSADEFLFDTKAGFCEHYASAFVLLMRASGIPARVVAGYQGGEVNSVDGFLEIRQSAAHAWAEVWLEGKGWLRVDPTAAVAPERVQQSLNYAVQRQGLAGLMNLSPAGISFFNQIRMQWSAANNSWNQWVLNYNQSRQISLLNSLGFQHIDWTQISLLFFAIASLVLGLMALPLMRNQPHVTALDKVYFSFCRKMEKKTAARALHEGPIDYLNRLRTSLPASDFENAERFLNLYTSARYGKDPGPESNLIRRLKTLLAACR</sequence>
<feature type="transmembrane region" description="Helical" evidence="1">
    <location>
        <begin position="111"/>
        <end position="128"/>
    </location>
</feature>
<dbReference type="InterPro" id="IPR021878">
    <property type="entry name" value="TgpA_N"/>
</dbReference>
<dbReference type="InterPro" id="IPR002931">
    <property type="entry name" value="Transglutaminase-like"/>
</dbReference>
<reference evidence="3 4" key="1">
    <citation type="submission" date="2018-05" db="EMBL/GenBank/DDBJ databases">
        <title>Genomic Encyclopedia of Type Strains, Phase IV (KMG-IV): sequencing the most valuable type-strain genomes for metagenomic binning, comparative biology and taxonomic classification.</title>
        <authorList>
            <person name="Goeker M."/>
        </authorList>
    </citation>
    <scope>NUCLEOTIDE SEQUENCE [LARGE SCALE GENOMIC DNA]</scope>
    <source>
        <strain evidence="3 4">DSM 19792</strain>
    </source>
</reference>
<dbReference type="Proteomes" id="UP000247792">
    <property type="component" value="Unassembled WGS sequence"/>
</dbReference>
<dbReference type="SUPFAM" id="SSF54001">
    <property type="entry name" value="Cysteine proteinases"/>
    <property type="match status" value="1"/>
</dbReference>
<dbReference type="EMBL" id="QJKB01000008">
    <property type="protein sequence ID" value="PXX40263.1"/>
    <property type="molecule type" value="Genomic_DNA"/>
</dbReference>
<keyword evidence="4" id="KW-1185">Reference proteome</keyword>
<keyword evidence="1" id="KW-0472">Membrane</keyword>
<comment type="caution">
    <text evidence="3">The sequence shown here is derived from an EMBL/GenBank/DDBJ whole genome shotgun (WGS) entry which is preliminary data.</text>
</comment>
<dbReference type="PANTHER" id="PTHR42736:SF1">
    <property type="entry name" value="PROTEIN-GLUTAMINE GAMMA-GLUTAMYLTRANSFERASE"/>
    <property type="match status" value="1"/>
</dbReference>
<dbReference type="SMART" id="SM00460">
    <property type="entry name" value="TGc"/>
    <property type="match status" value="1"/>
</dbReference>
<feature type="transmembrane region" description="Helical" evidence="1">
    <location>
        <begin position="561"/>
        <end position="581"/>
    </location>
</feature>
<feature type="transmembrane region" description="Helical" evidence="1">
    <location>
        <begin position="65"/>
        <end position="84"/>
    </location>
</feature>
<proteinExistence type="predicted"/>
<protein>
    <submittedName>
        <fullName evidence="3">Transglutaminase superfamily protein</fullName>
    </submittedName>
</protein>
<keyword evidence="1" id="KW-1133">Transmembrane helix</keyword>
<evidence type="ECO:0000256" key="1">
    <source>
        <dbReference type="SAM" id="Phobius"/>
    </source>
</evidence>
<dbReference type="Pfam" id="PF01841">
    <property type="entry name" value="Transglut_core"/>
    <property type="match status" value="1"/>
</dbReference>
<dbReference type="Gene3D" id="3.10.620.30">
    <property type="match status" value="1"/>
</dbReference>
<dbReference type="OrthoDB" id="9804872at2"/>